<accession>A0A1H6Q0G6</accession>
<evidence type="ECO:0000313" key="16">
    <source>
        <dbReference type="Proteomes" id="UP000256601"/>
    </source>
</evidence>
<keyword evidence="10" id="KW-0472">Membrane</keyword>
<dbReference type="SMR" id="A0A1H6Q0G6"/>
<dbReference type="GeneID" id="2906637"/>
<reference evidence="14 16" key="2">
    <citation type="submission" date="2018-07" db="EMBL/GenBank/DDBJ databases">
        <title>Draft Genome Assemblies for Five Robust Yarrowia lipolytica Strains Exhibiting High Lipid Production and Pentose Sugar Utilization and Sugar Alcohol Secretion from Undetoxified Lignocellulosic Biomass Hydrolysates.</title>
        <authorList>
            <consortium name="DOE Joint Genome Institute"/>
            <person name="Walker C."/>
            <person name="Ryu S."/>
            <person name="Na H."/>
            <person name="Zane M."/>
            <person name="LaButti K."/>
            <person name="Lipzen A."/>
            <person name="Haridas S."/>
            <person name="Barry K."/>
            <person name="Grigoriev I.V."/>
            <person name="Quarterman J."/>
            <person name="Slininger P."/>
            <person name="Dien B."/>
            <person name="Trinh C.T."/>
        </authorList>
    </citation>
    <scope>NUCLEOTIDE SEQUENCE [LARGE SCALE GENOMIC DNA]</scope>
    <source>
        <strain evidence="14 16">YB392</strain>
    </source>
</reference>
<evidence type="ECO:0000256" key="9">
    <source>
        <dbReference type="ARBA" id="ARBA00023128"/>
    </source>
</evidence>
<keyword evidence="5" id="KW-0812">Transmembrane</keyword>
<dbReference type="RefSeq" id="XP_500389.1">
    <property type="nucleotide sequence ID" value="XM_500389.1"/>
</dbReference>
<evidence type="ECO:0000313" key="13">
    <source>
        <dbReference type="EMBL" id="AOW01079.1"/>
    </source>
</evidence>
<evidence type="ECO:0000256" key="7">
    <source>
        <dbReference type="ARBA" id="ARBA00022982"/>
    </source>
</evidence>
<dbReference type="SUPFAM" id="SSF81514">
    <property type="entry name" value="Subunit X (non-heme 7 kDa protein) of cytochrome bc1 complex (Ubiquinol-cytochrome c reductase)"/>
    <property type="match status" value="1"/>
</dbReference>
<keyword evidence="6 12" id="KW-0999">Mitochondrion inner membrane</keyword>
<evidence type="ECO:0000256" key="3">
    <source>
        <dbReference type="ARBA" id="ARBA00022448"/>
    </source>
</evidence>
<organism evidence="13 15">
    <name type="scientific">Yarrowia lipolytica</name>
    <name type="common">Candida lipolytica</name>
    <dbReference type="NCBI Taxonomy" id="4952"/>
    <lineage>
        <taxon>Eukaryota</taxon>
        <taxon>Fungi</taxon>
        <taxon>Dikarya</taxon>
        <taxon>Ascomycota</taxon>
        <taxon>Saccharomycotina</taxon>
        <taxon>Dipodascomycetes</taxon>
        <taxon>Dipodascales</taxon>
        <taxon>Dipodascales incertae sedis</taxon>
        <taxon>Yarrowia</taxon>
    </lineage>
</organism>
<dbReference type="VEuPathDB" id="FungiDB:YALI0_B01540g"/>
<evidence type="ECO:0000256" key="4">
    <source>
        <dbReference type="ARBA" id="ARBA00022660"/>
    </source>
</evidence>
<evidence type="ECO:0000256" key="8">
    <source>
        <dbReference type="ARBA" id="ARBA00022989"/>
    </source>
</evidence>
<dbReference type="KEGG" id="yli:2906637"/>
<dbReference type="eggNOG" id="KOG3494">
    <property type="taxonomic scope" value="Eukaryota"/>
</dbReference>
<dbReference type="VEuPathDB" id="FungiDB:YALI1_B02487g"/>
<evidence type="ECO:0000256" key="1">
    <source>
        <dbReference type="ARBA" id="ARBA00004434"/>
    </source>
</evidence>
<evidence type="ECO:0000256" key="11">
    <source>
        <dbReference type="ARBA" id="ARBA00044247"/>
    </source>
</evidence>
<keyword evidence="4 12" id="KW-0679">Respiratory chain</keyword>
<dbReference type="PANTHER" id="PTHR12980:SF0">
    <property type="entry name" value="CYTOCHROME B-C1 COMPLEX SUBUNIT 9"/>
    <property type="match status" value="1"/>
</dbReference>
<evidence type="ECO:0000256" key="6">
    <source>
        <dbReference type="ARBA" id="ARBA00022792"/>
    </source>
</evidence>
<comment type="similarity">
    <text evidence="2 12">Belongs to the UQCR10/QCR9 family.</text>
</comment>
<dbReference type="OMA" id="IKHKYEV"/>
<dbReference type="Pfam" id="PF05365">
    <property type="entry name" value="UCR_UQCRX_QCR9"/>
    <property type="match status" value="1"/>
</dbReference>
<keyword evidence="7 12" id="KW-0249">Electron transport</keyword>
<keyword evidence="9 12" id="KW-0496">Mitochondrion</keyword>
<dbReference type="InterPro" id="IPR008027">
    <property type="entry name" value="QCR9"/>
</dbReference>
<dbReference type="OrthoDB" id="44067at2759"/>
<keyword evidence="3 12" id="KW-0813">Transport</keyword>
<evidence type="ECO:0000256" key="2">
    <source>
        <dbReference type="ARBA" id="ARBA00007856"/>
    </source>
</evidence>
<dbReference type="GO" id="GO:0005743">
    <property type="term" value="C:mitochondrial inner membrane"/>
    <property type="evidence" value="ECO:0007669"/>
    <property type="project" value="UniProtKB-SubCell"/>
</dbReference>
<protein>
    <recommendedName>
        <fullName evidence="11 12">Complex III subunit 9</fullName>
    </recommendedName>
</protein>
<dbReference type="Gene3D" id="1.20.5.260">
    <property type="entry name" value="Cytochrome b-c1 complex subunit 9"/>
    <property type="match status" value="1"/>
</dbReference>
<evidence type="ECO:0000256" key="12">
    <source>
        <dbReference type="RuleBase" id="RU368056"/>
    </source>
</evidence>
<proteinExistence type="inferred from homology"/>
<evidence type="ECO:0000256" key="5">
    <source>
        <dbReference type="ARBA" id="ARBA00022692"/>
    </source>
</evidence>
<dbReference type="AlphaFoldDB" id="A0A1H6Q0G6"/>
<comment type="subcellular location">
    <subcellularLocation>
        <location evidence="1 12">Mitochondrion inner membrane</location>
        <topology evidence="1 12">Single-pass membrane protein</topology>
    </subcellularLocation>
</comment>
<dbReference type="Proteomes" id="UP000256601">
    <property type="component" value="Unassembled WGS sequence"/>
</dbReference>
<evidence type="ECO:0000313" key="15">
    <source>
        <dbReference type="Proteomes" id="UP000182444"/>
    </source>
</evidence>
<sequence>MAWATTFYNVFVKRNSAFVATILASAFVFDMTFETAIDNFWDRINAGKQWKDIRHKYIEAAGDDDEDDE</sequence>
<name>A0A1H6Q0G6_YARLL</name>
<dbReference type="InterPro" id="IPR036656">
    <property type="entry name" value="QCR9_sf"/>
</dbReference>
<reference evidence="13 15" key="1">
    <citation type="journal article" date="2016" name="PLoS ONE">
        <title>Sequence Assembly of Yarrowia lipolytica Strain W29/CLIB89 Shows Transposable Element Diversity.</title>
        <authorList>
            <person name="Magnan C."/>
            <person name="Yu J."/>
            <person name="Chang I."/>
            <person name="Jahn E."/>
            <person name="Kanomata Y."/>
            <person name="Wu J."/>
            <person name="Zeller M."/>
            <person name="Oakes M."/>
            <person name="Baldi P."/>
            <person name="Sandmeyer S."/>
        </authorList>
    </citation>
    <scope>NUCLEOTIDE SEQUENCE [LARGE SCALE GENOMIC DNA]</scope>
    <source>
        <strain evidence="13">CLIB89</strain>
        <strain evidence="15">CLIB89(W29)</strain>
    </source>
</reference>
<dbReference type="GO" id="GO:0006122">
    <property type="term" value="P:mitochondrial electron transport, ubiquinol to cytochrome c"/>
    <property type="evidence" value="ECO:0007669"/>
    <property type="project" value="UniProtKB-UniRule"/>
</dbReference>
<evidence type="ECO:0000256" key="10">
    <source>
        <dbReference type="ARBA" id="ARBA00023136"/>
    </source>
</evidence>
<dbReference type="GO" id="GO:0045275">
    <property type="term" value="C:respiratory chain complex III"/>
    <property type="evidence" value="ECO:0007669"/>
    <property type="project" value="UniProtKB-UniRule"/>
</dbReference>
<dbReference type="EMBL" id="KZ857335">
    <property type="protein sequence ID" value="RDW25913.1"/>
    <property type="molecule type" value="Genomic_DNA"/>
</dbReference>
<dbReference type="Proteomes" id="UP000182444">
    <property type="component" value="Chromosome 1B"/>
</dbReference>
<gene>
    <name evidence="14" type="ORF">B0I71DRAFT_131762</name>
    <name evidence="13" type="ORF">YALI1_B02487g</name>
</gene>
<comment type="subunit">
    <text evidence="12">Component of the ubiquinol-cytochrome c oxidoreductase (cytochrome b-c1 complex, complex III, CIII), a multisubunit enzyme composed of 3 respiratory subunits cytochrome b, cytochrome c1 and Rieske protein, 2 core protein subunits, and additional low-molecular weight protein subunits.</text>
</comment>
<dbReference type="FunFam" id="1.20.5.260:FF:000001">
    <property type="entry name" value="Cytochrome b-c1 complex subunit 9"/>
    <property type="match status" value="1"/>
</dbReference>
<keyword evidence="8" id="KW-1133">Transmembrane helix</keyword>
<dbReference type="EMBL" id="CP017554">
    <property type="protein sequence ID" value="AOW01079.1"/>
    <property type="molecule type" value="Genomic_DNA"/>
</dbReference>
<evidence type="ECO:0000313" key="14">
    <source>
        <dbReference type="EMBL" id="RDW25913.1"/>
    </source>
</evidence>
<comment type="function">
    <text evidence="12">Component of the ubiquinol-cytochrome c oxidoreductase, a multisubunit transmembrane complex that is part of the mitochondrial electron transport chain which drives oxidative phosphorylation. The complex plays an important role in the uptake of multiple carbon sources present in different host niches.</text>
</comment>
<dbReference type="PANTHER" id="PTHR12980">
    <property type="entry name" value="UBIQUINOL-CYTOCHROME C REDUCTASE COMPLEX, SUBUNIT X"/>
    <property type="match status" value="1"/>
</dbReference>